<sequence>MIEQVKIILNSYDLTNFQVSVIILLILSFLFIIKSLYKVYIENYGQNLKINAQHVFEERKKIKAEISKYKTHLLNTCEDVNHRFLNLREHYSHSWLKLDRNYKDKEKYYFHSTIYRFLCLYFWIKKAQKEIFYLDTTIASKEDLEFITFLKIFPNIMCDLDYIIGPSADQNSEDDHFFRNIFESFPDFILDNGTPKSFEKYIEDLPNLKISLEKLYIYFDGITPTENRVRWDRIHFLHLTIILFLNNYGYDFQKTDQKNLKEILSGPKKSSLLNNYLKYLKKYNLLKNKEVKQLINLSKKL</sequence>
<dbReference type="RefSeq" id="WP_151781675.1">
    <property type="nucleotide sequence ID" value="NZ_BKNL01000108.1"/>
</dbReference>
<dbReference type="AlphaFoldDB" id="A0A8I1AGF6"/>
<name>A0A8I1AGF6_ACIBZ</name>
<protein>
    <submittedName>
        <fullName evidence="1">Uncharacterized protein</fullName>
    </submittedName>
</protein>
<proteinExistence type="predicted"/>
<evidence type="ECO:0000313" key="2">
    <source>
        <dbReference type="Proteomes" id="UP000644140"/>
    </source>
</evidence>
<reference evidence="1" key="1">
    <citation type="submission" date="2022-02" db="EMBL/GenBank/DDBJ databases">
        <title>Characterization of Tn125 harboring carbapenem-resistant Acinetobacter bereziniae clinical isolates.</title>
        <authorList>
            <person name="Wong N.-K."/>
            <person name="Pan Q."/>
        </authorList>
    </citation>
    <scope>NUCLEOTIDE SEQUENCE</scope>
    <source>
        <strain evidence="1">GD03393</strain>
    </source>
</reference>
<gene>
    <name evidence="1" type="ORF">I9054_010705</name>
</gene>
<accession>A0A8I1AGF6</accession>
<dbReference type="Proteomes" id="UP000644140">
    <property type="component" value="Chromosome"/>
</dbReference>
<evidence type="ECO:0000313" key="1">
    <source>
        <dbReference type="EMBL" id="UUN99882.1"/>
    </source>
</evidence>
<organism evidence="1 2">
    <name type="scientific">Acinetobacter bereziniae</name>
    <name type="common">Acinetobacter genomosp. 10</name>
    <dbReference type="NCBI Taxonomy" id="106648"/>
    <lineage>
        <taxon>Bacteria</taxon>
        <taxon>Pseudomonadati</taxon>
        <taxon>Pseudomonadota</taxon>
        <taxon>Gammaproteobacteria</taxon>
        <taxon>Moraxellales</taxon>
        <taxon>Moraxellaceae</taxon>
        <taxon>Acinetobacter</taxon>
    </lineage>
</organism>
<dbReference type="EMBL" id="CP092085">
    <property type="protein sequence ID" value="UUN99882.1"/>
    <property type="molecule type" value="Genomic_DNA"/>
</dbReference>